<reference evidence="4" key="1">
    <citation type="submission" date="2023-07" db="EMBL/GenBank/DDBJ databases">
        <title>Genomic Encyclopedia of Type Strains, Phase IV (KMG-IV): sequencing the most valuable type-strain genomes for metagenomic binning, comparative biology and taxonomic classification.</title>
        <authorList>
            <person name="Goeker M."/>
        </authorList>
    </citation>
    <scope>NUCLEOTIDE SEQUENCE</scope>
    <source>
        <strain evidence="4">DSM 24202</strain>
    </source>
</reference>
<accession>A0AAE3VI51</accession>
<evidence type="ECO:0000256" key="1">
    <source>
        <dbReference type="ARBA" id="ARBA00010574"/>
    </source>
</evidence>
<comment type="function">
    <text evidence="2">Functions as a ribosomal silencing factor. Interacts with ribosomal protein uL14 (rplN), blocking formation of intersubunit bridge B8. Prevents association of the 30S and 50S ribosomal subunits and the formation of functional ribosomes, thus repressing translation.</text>
</comment>
<organism evidence="4 5">
    <name type="scientific">Oligosphaera ethanolica</name>
    <dbReference type="NCBI Taxonomy" id="760260"/>
    <lineage>
        <taxon>Bacteria</taxon>
        <taxon>Pseudomonadati</taxon>
        <taxon>Lentisphaerota</taxon>
        <taxon>Oligosphaeria</taxon>
        <taxon>Oligosphaerales</taxon>
        <taxon>Oligosphaeraceae</taxon>
        <taxon>Oligosphaera</taxon>
    </lineage>
</organism>
<dbReference type="AlphaFoldDB" id="A0AAE3VI51"/>
<feature type="compositionally biased region" description="Basic and acidic residues" evidence="3">
    <location>
        <begin position="143"/>
        <end position="153"/>
    </location>
</feature>
<evidence type="ECO:0000313" key="4">
    <source>
        <dbReference type="EMBL" id="MDQ0291142.1"/>
    </source>
</evidence>
<comment type="subcellular location">
    <subcellularLocation>
        <location evidence="2">Cytoplasm</location>
    </subcellularLocation>
</comment>
<dbReference type="RefSeq" id="WP_307263494.1">
    <property type="nucleotide sequence ID" value="NZ_JAUSVL010000001.1"/>
</dbReference>
<keyword evidence="2" id="KW-0810">Translation regulation</keyword>
<dbReference type="PANTHER" id="PTHR21043">
    <property type="entry name" value="IOJAP SUPERFAMILY ORTHOLOG"/>
    <property type="match status" value="1"/>
</dbReference>
<keyword evidence="2" id="KW-0963">Cytoplasm</keyword>
<dbReference type="SUPFAM" id="SSF81301">
    <property type="entry name" value="Nucleotidyltransferase"/>
    <property type="match status" value="1"/>
</dbReference>
<comment type="caution">
    <text evidence="4">The sequence shown here is derived from an EMBL/GenBank/DDBJ whole genome shotgun (WGS) entry which is preliminary data.</text>
</comment>
<dbReference type="NCBIfam" id="TIGR00090">
    <property type="entry name" value="rsfS_iojap_ybeB"/>
    <property type="match status" value="1"/>
</dbReference>
<dbReference type="HAMAP" id="MF_01477">
    <property type="entry name" value="Iojap_RsfS"/>
    <property type="match status" value="1"/>
</dbReference>
<dbReference type="GO" id="GO:0090071">
    <property type="term" value="P:negative regulation of ribosome biogenesis"/>
    <property type="evidence" value="ECO:0007669"/>
    <property type="project" value="UniProtKB-UniRule"/>
</dbReference>
<comment type="similarity">
    <text evidence="1 2">Belongs to the Iojap/RsfS family.</text>
</comment>
<dbReference type="Gene3D" id="3.30.460.10">
    <property type="entry name" value="Beta Polymerase, domain 2"/>
    <property type="match status" value="1"/>
</dbReference>
<dbReference type="GO" id="GO:0042256">
    <property type="term" value="P:cytosolic ribosome assembly"/>
    <property type="evidence" value="ECO:0007669"/>
    <property type="project" value="UniProtKB-UniRule"/>
</dbReference>
<name>A0AAE3VI51_9BACT</name>
<feature type="region of interest" description="Disordered" evidence="3">
    <location>
        <begin position="125"/>
        <end position="153"/>
    </location>
</feature>
<evidence type="ECO:0000313" key="5">
    <source>
        <dbReference type="Proteomes" id="UP001238163"/>
    </source>
</evidence>
<evidence type="ECO:0000256" key="3">
    <source>
        <dbReference type="SAM" id="MobiDB-lite"/>
    </source>
</evidence>
<dbReference type="EMBL" id="JAUSVL010000001">
    <property type="protein sequence ID" value="MDQ0291142.1"/>
    <property type="molecule type" value="Genomic_DNA"/>
</dbReference>
<proteinExistence type="inferred from homology"/>
<dbReference type="GO" id="GO:0005737">
    <property type="term" value="C:cytoplasm"/>
    <property type="evidence" value="ECO:0007669"/>
    <property type="project" value="UniProtKB-SubCell"/>
</dbReference>
<dbReference type="Pfam" id="PF02410">
    <property type="entry name" value="RsfS"/>
    <property type="match status" value="1"/>
</dbReference>
<evidence type="ECO:0000256" key="2">
    <source>
        <dbReference type="HAMAP-Rule" id="MF_01477"/>
    </source>
</evidence>
<sequence length="153" mass="17269">MTDQLPPNLDAEAIARHCVTVCEERKAADILLFDVREQSILADFYVVCSGTSMPHVRALAEHIRLAMQDQGLAARGRDGGHDSQWIVMDYGVIMVHILMPDLRRYYCLEELWDKRKVIYQGGAPLPPVRPGATPAPLPPHQLARQDEERAEQE</sequence>
<comment type="subunit">
    <text evidence="2">Interacts with ribosomal protein uL14 (rplN).</text>
</comment>
<feature type="compositionally biased region" description="Pro residues" evidence="3">
    <location>
        <begin position="125"/>
        <end position="139"/>
    </location>
</feature>
<dbReference type="InterPro" id="IPR004394">
    <property type="entry name" value="Iojap/RsfS/C7orf30"/>
</dbReference>
<dbReference type="GO" id="GO:0043023">
    <property type="term" value="F:ribosomal large subunit binding"/>
    <property type="evidence" value="ECO:0007669"/>
    <property type="project" value="TreeGrafter"/>
</dbReference>
<gene>
    <name evidence="2" type="primary">rsfS</name>
    <name evidence="4" type="ORF">J3R75_003249</name>
</gene>
<dbReference type="InterPro" id="IPR043519">
    <property type="entry name" value="NT_sf"/>
</dbReference>
<protein>
    <recommendedName>
        <fullName evidence="2">Ribosomal silencing factor RsfS</fullName>
    </recommendedName>
</protein>
<keyword evidence="2" id="KW-0678">Repressor</keyword>
<keyword evidence="5" id="KW-1185">Reference proteome</keyword>
<dbReference type="PANTHER" id="PTHR21043:SF0">
    <property type="entry name" value="MITOCHONDRIAL ASSEMBLY OF RIBOSOMAL LARGE SUBUNIT PROTEIN 1"/>
    <property type="match status" value="1"/>
</dbReference>
<dbReference type="GO" id="GO:0017148">
    <property type="term" value="P:negative regulation of translation"/>
    <property type="evidence" value="ECO:0007669"/>
    <property type="project" value="UniProtKB-UniRule"/>
</dbReference>
<dbReference type="Proteomes" id="UP001238163">
    <property type="component" value="Unassembled WGS sequence"/>
</dbReference>